<dbReference type="AlphaFoldDB" id="A0A8T2P1F6"/>
<gene>
    <name evidence="2" type="ORF">JZ751_008720</name>
</gene>
<proteinExistence type="predicted"/>
<evidence type="ECO:0000313" key="2">
    <source>
        <dbReference type="EMBL" id="KAG9345576.1"/>
    </source>
</evidence>
<protein>
    <submittedName>
        <fullName evidence="2">Uncharacterized protein</fullName>
    </submittedName>
</protein>
<dbReference type="Proteomes" id="UP000824540">
    <property type="component" value="Unassembled WGS sequence"/>
</dbReference>
<feature type="region of interest" description="Disordered" evidence="1">
    <location>
        <begin position="59"/>
        <end position="111"/>
    </location>
</feature>
<sequence>MSFTPSVQHRSRVRRRGQLGELRAETEDQEHPETIRSFRPGTKQVGQTWESVDEPGELFLGDGGPREVEGDGLPLDDAGQGLRADGRTPAQVYPRPQPLITAPVQGERESS</sequence>
<feature type="compositionally biased region" description="Basic and acidic residues" evidence="1">
    <location>
        <begin position="22"/>
        <end position="34"/>
    </location>
</feature>
<evidence type="ECO:0000313" key="3">
    <source>
        <dbReference type="Proteomes" id="UP000824540"/>
    </source>
</evidence>
<reference evidence="2" key="1">
    <citation type="thesis" date="2021" institute="BYU ScholarsArchive" country="Provo, UT, USA">
        <title>Applications of and Algorithms for Genome Assembly and Genomic Analyses with an Emphasis on Marine Teleosts.</title>
        <authorList>
            <person name="Pickett B.D."/>
        </authorList>
    </citation>
    <scope>NUCLEOTIDE SEQUENCE</scope>
    <source>
        <strain evidence="2">HI-2016</strain>
    </source>
</reference>
<name>A0A8T2P1F6_9TELE</name>
<keyword evidence="3" id="KW-1185">Reference proteome</keyword>
<comment type="caution">
    <text evidence="2">The sequence shown here is derived from an EMBL/GenBank/DDBJ whole genome shotgun (WGS) entry which is preliminary data.</text>
</comment>
<organism evidence="2 3">
    <name type="scientific">Albula glossodonta</name>
    <name type="common">roundjaw bonefish</name>
    <dbReference type="NCBI Taxonomy" id="121402"/>
    <lineage>
        <taxon>Eukaryota</taxon>
        <taxon>Metazoa</taxon>
        <taxon>Chordata</taxon>
        <taxon>Craniata</taxon>
        <taxon>Vertebrata</taxon>
        <taxon>Euteleostomi</taxon>
        <taxon>Actinopterygii</taxon>
        <taxon>Neopterygii</taxon>
        <taxon>Teleostei</taxon>
        <taxon>Albuliformes</taxon>
        <taxon>Albulidae</taxon>
        <taxon>Albula</taxon>
    </lineage>
</organism>
<dbReference type="EMBL" id="JAFBMS010000017">
    <property type="protein sequence ID" value="KAG9345576.1"/>
    <property type="molecule type" value="Genomic_DNA"/>
</dbReference>
<evidence type="ECO:0000256" key="1">
    <source>
        <dbReference type="SAM" id="MobiDB-lite"/>
    </source>
</evidence>
<accession>A0A8T2P1F6</accession>
<dbReference type="OrthoDB" id="5876800at2759"/>
<feature type="region of interest" description="Disordered" evidence="1">
    <location>
        <begin position="1"/>
        <end position="34"/>
    </location>
</feature>